<comment type="caution">
    <text evidence="1">The sequence shown here is derived from an EMBL/GenBank/DDBJ whole genome shotgun (WGS) entry which is preliminary data.</text>
</comment>
<evidence type="ECO:0000313" key="1">
    <source>
        <dbReference type="EMBL" id="MDB2294328.1"/>
    </source>
</evidence>
<dbReference type="Gene3D" id="3.90.75.20">
    <property type="match status" value="1"/>
</dbReference>
<keyword evidence="2" id="KW-1185">Reference proteome</keyword>
<sequence>MPKYKDEQWLREQYLENDRTQEDIASECGVSHMTIQYWRDKFDIEKTNPAQFGIQTDGYEQWKCEAGPGEADTVLVHRLLATLQVDELSELEGKHVHHKNGRWRHNTLENIEVVTPAEHSKIHTGDGVSDVVV</sequence>
<organism evidence="1 2">
    <name type="scientific">Halorubrum ezzemoulense</name>
    <name type="common">Halorubrum chaoviator</name>
    <dbReference type="NCBI Taxonomy" id="337243"/>
    <lineage>
        <taxon>Archaea</taxon>
        <taxon>Methanobacteriati</taxon>
        <taxon>Methanobacteriota</taxon>
        <taxon>Stenosarchaea group</taxon>
        <taxon>Halobacteria</taxon>
        <taxon>Halobacteriales</taxon>
        <taxon>Haloferacaceae</taxon>
        <taxon>Halorubrum</taxon>
    </lineage>
</organism>
<dbReference type="SUPFAM" id="SSF54060">
    <property type="entry name" value="His-Me finger endonucleases"/>
    <property type="match status" value="1"/>
</dbReference>
<protein>
    <recommendedName>
        <fullName evidence="3">HNH endonuclease</fullName>
    </recommendedName>
</protein>
<accession>A0ABT4Z843</accession>
<name>A0ABT4Z843_HALEZ</name>
<dbReference type="InterPro" id="IPR044925">
    <property type="entry name" value="His-Me_finger_sf"/>
</dbReference>
<gene>
    <name evidence="1" type="ORF">PM085_19130</name>
</gene>
<proteinExistence type="predicted"/>
<evidence type="ECO:0000313" key="2">
    <source>
        <dbReference type="Proteomes" id="UP001210528"/>
    </source>
</evidence>
<dbReference type="EMBL" id="JAQLUK010000087">
    <property type="protein sequence ID" value="MDB2294328.1"/>
    <property type="molecule type" value="Genomic_DNA"/>
</dbReference>
<evidence type="ECO:0008006" key="3">
    <source>
        <dbReference type="Google" id="ProtNLM"/>
    </source>
</evidence>
<dbReference type="Proteomes" id="UP001210528">
    <property type="component" value="Unassembled WGS sequence"/>
</dbReference>
<dbReference type="RefSeq" id="WP_271970712.1">
    <property type="nucleotide sequence ID" value="NZ_JAQLUK010000087.1"/>
</dbReference>
<reference evidence="1 2" key="1">
    <citation type="submission" date="2023-01" db="EMBL/GenBank/DDBJ databases">
        <title>Halorubrum ezzemoulense from Santa Pola, Spain.</title>
        <authorList>
            <person name="Feng Y."/>
            <person name="Louyakis A.S."/>
            <person name="Gogarten J.P."/>
        </authorList>
    </citation>
    <scope>NUCLEOTIDE SEQUENCE [LARGE SCALE GENOMIC DNA]</scope>
    <source>
        <strain evidence="1 2">AMM015</strain>
    </source>
</reference>